<dbReference type="PANTHER" id="PTHR23291:SF31">
    <property type="entry name" value="PROTEIN LIFEGUARD 4"/>
    <property type="match status" value="1"/>
</dbReference>
<sequence length="1235" mass="138967">MAVFDGHNGAEASEMASKLLLEYFVLHTYFLLDSTFSFISKRSVGMLPDNEEPYITFQALNWEDVGNWHASDHERFKLTSSAIFSGSFHLEILKESLLRAIHDIDVAFSKEASRDNLDSGSTATVILLADGKILVANVGDSKALLCSEEFQSPSEAKASNGLPHFCAKELTRDHHPDRDDERYRVESAGGHVEEWAGVSRVNGQLAVSRAIGDIFFKRYGVISSPEVTDWQSLTPNDSYLVAASDGIFEKLSPQDVCDLFWDVDNHGTVMSELAASCSYSLADCIVDSASEKGSMDNMAAVVVPLKSTVFSQSLMKEQLHGVGKFDQLAFGVQKFIGEESELEHVHPVVAKFDRLLVRLKSKHLDFSFPILLSRASQVGKKHGTVGHFYLSENLNEDVDHTFWVQKADQHHKYDLPQALPEPHDYHYSGPLNLYNYQNMCLHYGMTVNEDTGKCLNPEGFAGFLGLLESIPMHNMGSEYGSAEHAMPDLRYILKKRYGRGAFGEVWLAFYWNGTDGSNASNWGQNNTRGFNTLHFDTYGRNSQTNSSARDFNCGAPEDNLFILKRIMVERGTSVYLSGLREKYFGEVFLNASTFLGSLPSARISESVLKESQPDFSELPKTNESVAHETGDAWNLDNISRYRNRLQRVTYEEGLNHIARYVESFESRSNEIWLVFRHEGVSLSKILYTAEKVGNSTDDARDEHAKHVQILRPSKWWHWLKTTEAGQEEMRNLIWQLLMALKSCHERNITHRDVKPGEAPYFYVFDDLDDNRARRRMIDFGSAMDMFTMKHLYGSVGPSRSEQTYEYTPPEALLNASWYQGPMQTTLKYDMWSAGVVFLELILGSPDVFQISALTSALLDQHLEGWNEGLKELAHKLRAFMELCILMPGSSSKKYHVSGMKGGVSKCLGFAISTSIVSLGSCKEEEKERRKEYSDAKAAAVAVALATSKIVVIYMYQKIDVESGSSTAPLYPMMLESPELRWAFIRKIYSIVTVQLLLTIAVAVVVVAVEPISVFFATTYTGLALYIVLIITPFIVLWPLSYHYKRHPVNYFLLAIFTVSLAFAVGLSCAFTSVSYQVKDRIEIIWRGKPNAGYGYGKTWKSGYTGINYLNLNLKLRKVILEAAILTAGVVVSLTLYTFWAARRGHDFGFLGPFLSGAIFVLILFSVIQIFFPLGQISVMIYGFLAAIIFCGYIVYDTDNLIKRYSYDDYIWASVSLYLDIINLFLALLTIFRAAD</sequence>
<dbReference type="GO" id="GO:0016020">
    <property type="term" value="C:membrane"/>
    <property type="evidence" value="ECO:0007669"/>
    <property type="project" value="UniProtKB-SubCell"/>
</dbReference>
<evidence type="ECO:0000313" key="9">
    <source>
        <dbReference type="Proteomes" id="UP000823749"/>
    </source>
</evidence>
<feature type="domain" description="Protein kinase" evidence="6">
    <location>
        <begin position="491"/>
        <end position="907"/>
    </location>
</feature>
<name>A0AAV6LRF7_9ERIC</name>
<protein>
    <submittedName>
        <fullName evidence="8">Uncharacterized protein</fullName>
    </submittedName>
</protein>
<dbReference type="InterPro" id="IPR011009">
    <property type="entry name" value="Kinase-like_dom_sf"/>
</dbReference>
<reference evidence="8" key="1">
    <citation type="submission" date="2020-08" db="EMBL/GenBank/DDBJ databases">
        <title>Plant Genome Project.</title>
        <authorList>
            <person name="Zhang R.-G."/>
        </authorList>
    </citation>
    <scope>NUCLEOTIDE SEQUENCE</scope>
    <source>
        <strain evidence="8">WSP0</strain>
        <tissue evidence="8">Leaf</tissue>
    </source>
</reference>
<feature type="transmembrane region" description="Helical" evidence="5">
    <location>
        <begin position="1210"/>
        <end position="1231"/>
    </location>
</feature>
<evidence type="ECO:0000256" key="5">
    <source>
        <dbReference type="SAM" id="Phobius"/>
    </source>
</evidence>
<feature type="transmembrane region" description="Helical" evidence="5">
    <location>
        <begin position="1147"/>
        <end position="1171"/>
    </location>
</feature>
<dbReference type="CDD" id="cd00143">
    <property type="entry name" value="PP2Cc"/>
    <property type="match status" value="1"/>
</dbReference>
<evidence type="ECO:0000256" key="3">
    <source>
        <dbReference type="ARBA" id="ARBA00022989"/>
    </source>
</evidence>
<evidence type="ECO:0000256" key="1">
    <source>
        <dbReference type="ARBA" id="ARBA00004141"/>
    </source>
</evidence>
<dbReference type="SMART" id="SM00332">
    <property type="entry name" value="PP2Cc"/>
    <property type="match status" value="1"/>
</dbReference>
<feature type="transmembrane region" description="Helical" evidence="5">
    <location>
        <begin position="987"/>
        <end position="1008"/>
    </location>
</feature>
<comment type="subcellular location">
    <subcellularLocation>
        <location evidence="1">Membrane</location>
        <topology evidence="1">Multi-pass membrane protein</topology>
    </subcellularLocation>
</comment>
<evidence type="ECO:0000313" key="8">
    <source>
        <dbReference type="EMBL" id="KAG5567547.1"/>
    </source>
</evidence>
<dbReference type="GO" id="GO:0005524">
    <property type="term" value="F:ATP binding"/>
    <property type="evidence" value="ECO:0007669"/>
    <property type="project" value="InterPro"/>
</dbReference>
<dbReference type="SUPFAM" id="SSF81606">
    <property type="entry name" value="PP2C-like"/>
    <property type="match status" value="1"/>
</dbReference>
<feature type="transmembrane region" description="Helical" evidence="5">
    <location>
        <begin position="937"/>
        <end position="955"/>
    </location>
</feature>
<evidence type="ECO:0000256" key="4">
    <source>
        <dbReference type="ARBA" id="ARBA00023136"/>
    </source>
</evidence>
<accession>A0AAV6LRF7</accession>
<dbReference type="Proteomes" id="UP000823749">
    <property type="component" value="Chromosome 1"/>
</dbReference>
<evidence type="ECO:0000256" key="2">
    <source>
        <dbReference type="ARBA" id="ARBA00022692"/>
    </source>
</evidence>
<keyword evidence="9" id="KW-1185">Reference proteome</keyword>
<dbReference type="SUPFAM" id="SSF56112">
    <property type="entry name" value="Protein kinase-like (PK-like)"/>
    <property type="match status" value="1"/>
</dbReference>
<dbReference type="PROSITE" id="PS50011">
    <property type="entry name" value="PROTEIN_KINASE_DOM"/>
    <property type="match status" value="1"/>
</dbReference>
<dbReference type="InterPro" id="IPR036457">
    <property type="entry name" value="PPM-type-like_dom_sf"/>
</dbReference>
<feature type="transmembrane region" description="Helical" evidence="5">
    <location>
        <begin position="1020"/>
        <end position="1039"/>
    </location>
</feature>
<dbReference type="Pfam" id="PF00069">
    <property type="entry name" value="Pkinase"/>
    <property type="match status" value="1"/>
</dbReference>
<gene>
    <name evidence="8" type="ORF">RHGRI_002923</name>
</gene>
<keyword evidence="2 5" id="KW-0812">Transmembrane</keyword>
<feature type="transmembrane region" description="Helical" evidence="5">
    <location>
        <begin position="1051"/>
        <end position="1073"/>
    </location>
</feature>
<dbReference type="InterPro" id="IPR000719">
    <property type="entry name" value="Prot_kinase_dom"/>
</dbReference>
<dbReference type="Pfam" id="PF00481">
    <property type="entry name" value="PP2C"/>
    <property type="match status" value="1"/>
</dbReference>
<dbReference type="Gene3D" id="3.60.40.10">
    <property type="entry name" value="PPM-type phosphatase domain"/>
    <property type="match status" value="1"/>
</dbReference>
<dbReference type="PROSITE" id="PS51746">
    <property type="entry name" value="PPM_2"/>
    <property type="match status" value="1"/>
</dbReference>
<proteinExistence type="predicted"/>
<evidence type="ECO:0000259" key="6">
    <source>
        <dbReference type="PROSITE" id="PS50011"/>
    </source>
</evidence>
<dbReference type="Pfam" id="PF01027">
    <property type="entry name" value="Bax1-I"/>
    <property type="match status" value="2"/>
</dbReference>
<dbReference type="GO" id="GO:0004672">
    <property type="term" value="F:protein kinase activity"/>
    <property type="evidence" value="ECO:0007669"/>
    <property type="project" value="InterPro"/>
</dbReference>
<organism evidence="8 9">
    <name type="scientific">Rhododendron griersonianum</name>
    <dbReference type="NCBI Taxonomy" id="479676"/>
    <lineage>
        <taxon>Eukaryota</taxon>
        <taxon>Viridiplantae</taxon>
        <taxon>Streptophyta</taxon>
        <taxon>Embryophyta</taxon>
        <taxon>Tracheophyta</taxon>
        <taxon>Spermatophyta</taxon>
        <taxon>Magnoliopsida</taxon>
        <taxon>eudicotyledons</taxon>
        <taxon>Gunneridae</taxon>
        <taxon>Pentapetalae</taxon>
        <taxon>asterids</taxon>
        <taxon>Ericales</taxon>
        <taxon>Ericaceae</taxon>
        <taxon>Ericoideae</taxon>
        <taxon>Rhodoreae</taxon>
        <taxon>Rhododendron</taxon>
    </lineage>
</organism>
<feature type="domain" description="PPM-type phosphatase" evidence="7">
    <location>
        <begin position="1"/>
        <end position="305"/>
    </location>
</feature>
<dbReference type="InterPro" id="IPR006214">
    <property type="entry name" value="Bax_inhibitor_1-related"/>
</dbReference>
<dbReference type="InterPro" id="IPR001932">
    <property type="entry name" value="PPM-type_phosphatase-like_dom"/>
</dbReference>
<comment type="caution">
    <text evidence="8">The sequence shown here is derived from an EMBL/GenBank/DDBJ whole genome shotgun (WGS) entry which is preliminary data.</text>
</comment>
<evidence type="ECO:0000259" key="7">
    <source>
        <dbReference type="PROSITE" id="PS51746"/>
    </source>
</evidence>
<feature type="transmembrane region" description="Helical" evidence="5">
    <location>
        <begin position="1118"/>
        <end position="1141"/>
    </location>
</feature>
<keyword evidence="3 5" id="KW-1133">Transmembrane helix</keyword>
<keyword evidence="4 5" id="KW-0472">Membrane</keyword>
<dbReference type="EMBL" id="JACTNZ010000001">
    <property type="protein sequence ID" value="KAG5567547.1"/>
    <property type="molecule type" value="Genomic_DNA"/>
</dbReference>
<feature type="transmembrane region" description="Helical" evidence="5">
    <location>
        <begin position="1178"/>
        <end position="1195"/>
    </location>
</feature>
<dbReference type="PANTHER" id="PTHR23291">
    <property type="entry name" value="BAX INHIBITOR-RELATED"/>
    <property type="match status" value="1"/>
</dbReference>
<dbReference type="AlphaFoldDB" id="A0AAV6LRF7"/>
<dbReference type="Gene3D" id="1.10.510.10">
    <property type="entry name" value="Transferase(Phosphotransferase) domain 1"/>
    <property type="match status" value="1"/>
</dbReference>
<dbReference type="SMART" id="SM00220">
    <property type="entry name" value="S_TKc"/>
    <property type="match status" value="1"/>
</dbReference>